<comment type="caution">
    <text evidence="3">The sequence shown here is derived from an EMBL/GenBank/DDBJ whole genome shotgun (WGS) entry which is preliminary data.</text>
</comment>
<dbReference type="RefSeq" id="WP_071502108.1">
    <property type="nucleotide sequence ID" value="NZ_MORL01000002.1"/>
</dbReference>
<evidence type="ECO:0000259" key="1">
    <source>
        <dbReference type="Pfam" id="PF07632"/>
    </source>
</evidence>
<dbReference type="InterPro" id="IPR032260">
    <property type="entry name" value="DUF5060"/>
</dbReference>
<name>A0A1S2VNI9_9BACT</name>
<dbReference type="Proteomes" id="UP000181790">
    <property type="component" value="Unassembled WGS sequence"/>
</dbReference>
<gene>
    <name evidence="3" type="ORF">BLX24_05655</name>
</gene>
<sequence length="429" mass="48317">MRHFRVICWLVVAPVLLRAQHPVPVKPRILISTDIGGTDPDDNQSMAHFLMYSNLFTTEGLISSPSYGNGTKQHLLDMISLYEQDLPKLEKQAKGYPSPDALRAICKQGRHGLLPFKGYAAATEGSDWIIKCARKPSPQPLWILVWGGLDDVAQALHDAPDIQEKIRVYWIGGPNKKWGANGYAYIAGHFPDLWLIEDNGSYYGLFTDTAAPDSLRNDRYYDRYIRGAGHLGDDFKNYYKGSVKMGDTPSLLYMMDGDPANPLKASWGGSFTRFTHSPRFVFTRNTTLSDTVTVYSVAEFRFKGPVINLPPDSACFTMAVKAKIGQQTWPGYYLGDGNYAVRYSPKQAETLTYTITANIAGFAEQQGRFVVRNGWPGKTTPDDYRLGRNWFTDRPDAQLFEGIQQGGKTVSVWRTAILLDWAKRWAWLR</sequence>
<reference evidence="3 4" key="1">
    <citation type="submission" date="2016-10" db="EMBL/GenBank/DDBJ databases">
        <title>Arsenicibacter rosenii gen. nov., sp. nov., an efficient arsenic-methylating bacterium isolated from an arsenic-contaminated paddy soil.</title>
        <authorList>
            <person name="Huang K."/>
        </authorList>
    </citation>
    <scope>NUCLEOTIDE SEQUENCE [LARGE SCALE GENOMIC DNA]</scope>
    <source>
        <strain evidence="3 4">SM-1</strain>
    </source>
</reference>
<protein>
    <submittedName>
        <fullName evidence="3">Uncharacterized protein</fullName>
    </submittedName>
</protein>
<dbReference type="Gene3D" id="3.90.245.10">
    <property type="entry name" value="Ribonucleoside hydrolase-like"/>
    <property type="match status" value="1"/>
</dbReference>
<dbReference type="AlphaFoldDB" id="A0A1S2VNI9"/>
<dbReference type="EMBL" id="MORL01000002">
    <property type="protein sequence ID" value="OIN60314.1"/>
    <property type="molecule type" value="Genomic_DNA"/>
</dbReference>
<dbReference type="InterPro" id="IPR036452">
    <property type="entry name" value="Ribo_hydro-like"/>
</dbReference>
<accession>A0A1S2VNI9</accession>
<feature type="domain" description="DUF5060" evidence="2">
    <location>
        <begin position="291"/>
        <end position="357"/>
    </location>
</feature>
<organism evidence="3 4">
    <name type="scientific">Arsenicibacter rosenii</name>
    <dbReference type="NCBI Taxonomy" id="1750698"/>
    <lineage>
        <taxon>Bacteria</taxon>
        <taxon>Pseudomonadati</taxon>
        <taxon>Bacteroidota</taxon>
        <taxon>Cytophagia</taxon>
        <taxon>Cytophagales</taxon>
        <taxon>Spirosomataceae</taxon>
        <taxon>Arsenicibacter</taxon>
    </lineage>
</organism>
<evidence type="ECO:0000313" key="4">
    <source>
        <dbReference type="Proteomes" id="UP000181790"/>
    </source>
</evidence>
<dbReference type="InterPro" id="IPR011483">
    <property type="entry name" value="Sde182_NH-like"/>
</dbReference>
<dbReference type="SUPFAM" id="SSF53590">
    <property type="entry name" value="Nucleoside hydrolase"/>
    <property type="match status" value="1"/>
</dbReference>
<evidence type="ECO:0000259" key="2">
    <source>
        <dbReference type="Pfam" id="PF16586"/>
    </source>
</evidence>
<dbReference type="Pfam" id="PF16586">
    <property type="entry name" value="DUF5060"/>
    <property type="match status" value="1"/>
</dbReference>
<dbReference type="GO" id="GO:0016799">
    <property type="term" value="F:hydrolase activity, hydrolyzing N-glycosyl compounds"/>
    <property type="evidence" value="ECO:0007669"/>
    <property type="project" value="InterPro"/>
</dbReference>
<proteinExistence type="predicted"/>
<keyword evidence="4" id="KW-1185">Reference proteome</keyword>
<dbReference type="OrthoDB" id="253051at2"/>
<feature type="domain" description="Cellulose-binding Sde182 nucleoside hydrolase-like" evidence="1">
    <location>
        <begin position="28"/>
        <end position="271"/>
    </location>
</feature>
<evidence type="ECO:0000313" key="3">
    <source>
        <dbReference type="EMBL" id="OIN60314.1"/>
    </source>
</evidence>
<dbReference type="Pfam" id="PF07632">
    <property type="entry name" value="Sde182_NH-like"/>
    <property type="match status" value="1"/>
</dbReference>